<dbReference type="InterPro" id="IPR045344">
    <property type="entry name" value="C-JID"/>
</dbReference>
<keyword evidence="2" id="KW-0677">Repeat</keyword>
<accession>A0A6J1EWI9</accession>
<dbReference type="GO" id="GO:0006952">
    <property type="term" value="P:defense response"/>
    <property type="evidence" value="ECO:0007669"/>
    <property type="project" value="InterPro"/>
</dbReference>
<evidence type="ECO:0000313" key="4">
    <source>
        <dbReference type="Proteomes" id="UP000504609"/>
    </source>
</evidence>
<protein>
    <submittedName>
        <fullName evidence="5">Disease resistance-like protein CSA1 isoform X1</fullName>
    </submittedName>
</protein>
<dbReference type="SUPFAM" id="SSF52058">
    <property type="entry name" value="L domain-like"/>
    <property type="match status" value="1"/>
</dbReference>
<dbReference type="Proteomes" id="UP000504609">
    <property type="component" value="Unplaced"/>
</dbReference>
<dbReference type="InterPro" id="IPR044974">
    <property type="entry name" value="Disease_R_plants"/>
</dbReference>
<dbReference type="AlphaFoldDB" id="A0A6J1EWI9"/>
<dbReference type="SMART" id="SM00369">
    <property type="entry name" value="LRR_TYP"/>
    <property type="match status" value="2"/>
</dbReference>
<dbReference type="SMR" id="A0A6J1EWI9"/>
<proteinExistence type="predicted"/>
<keyword evidence="1" id="KW-0433">Leucine-rich repeat</keyword>
<dbReference type="InterPro" id="IPR003591">
    <property type="entry name" value="Leu-rich_rpt_typical-subtyp"/>
</dbReference>
<evidence type="ECO:0000256" key="1">
    <source>
        <dbReference type="ARBA" id="ARBA00022614"/>
    </source>
</evidence>
<dbReference type="PROSITE" id="PS51450">
    <property type="entry name" value="LRR"/>
    <property type="match status" value="2"/>
</dbReference>
<dbReference type="Pfam" id="PF20160">
    <property type="entry name" value="C-JID"/>
    <property type="match status" value="1"/>
</dbReference>
<name>A0A6J1EWI9_CUCMO</name>
<dbReference type="InterPro" id="IPR001611">
    <property type="entry name" value="Leu-rich_rpt"/>
</dbReference>
<evidence type="ECO:0000313" key="5">
    <source>
        <dbReference type="RefSeq" id="XP_022932501.1"/>
    </source>
</evidence>
<dbReference type="RefSeq" id="XP_022932501.1">
    <property type="nucleotide sequence ID" value="XM_023076733.1"/>
</dbReference>
<dbReference type="Gene3D" id="3.80.10.10">
    <property type="entry name" value="Ribonuclease Inhibitor"/>
    <property type="match status" value="2"/>
</dbReference>
<feature type="domain" description="C-JID" evidence="3">
    <location>
        <begin position="342"/>
        <end position="484"/>
    </location>
</feature>
<gene>
    <name evidence="5" type="primary">LOC111438903</name>
</gene>
<sequence>MNQFKYERLENDLEHWFPTEIRYLKWDRFPMEFLPLSSQHNNLIGLHMCHSNLKQFWLGNKHLKNLKYINLNHSKNLTNTPNFEEIPNLERLELEGCTSLIIIHPSIFAAKNLIFLNLKDCINLTNLPTQINIKSLQVLILSGCSKLKNIPQFSGNTNALVQLCFDHTSITEHEQSTCDIMTRLFLCVCRASMADDSPIGVPLFATLFSLTKLNLSYCNLKSIPEGIECLVSLTELNLSGNKFSQLPTTISQLQNLKRLNLNRCKKLLCIPELPPRILRILSKDCGSLVSIPEMLKTEQLYFMTELNLMNCYQLGGNKKLQRLIVSWMQSMLLRNGAFNVMIPGSEIPDWFTTKMGSSITVEWDPTAPNSNLIRFALCVVCGGGDGDGGGDVSGSIIASVAGRSPDEGNLKKGDVIVNGLTISGMRKMDHIWLFVLARTQLLRRKMKGFREIEFRFLLQVNYGGSVSKNIELKRCGVGFINMEEEEEAMKRYAACIILKNKMRM</sequence>
<dbReference type="GeneID" id="111438903"/>
<organism evidence="4 5">
    <name type="scientific">Cucurbita moschata</name>
    <name type="common">Winter crookneck squash</name>
    <name type="synonym">Cucurbita pepo var. moschata</name>
    <dbReference type="NCBI Taxonomy" id="3662"/>
    <lineage>
        <taxon>Eukaryota</taxon>
        <taxon>Viridiplantae</taxon>
        <taxon>Streptophyta</taxon>
        <taxon>Embryophyta</taxon>
        <taxon>Tracheophyta</taxon>
        <taxon>Spermatophyta</taxon>
        <taxon>Magnoliopsida</taxon>
        <taxon>eudicotyledons</taxon>
        <taxon>Gunneridae</taxon>
        <taxon>Pentapetalae</taxon>
        <taxon>rosids</taxon>
        <taxon>fabids</taxon>
        <taxon>Cucurbitales</taxon>
        <taxon>Cucurbitaceae</taxon>
        <taxon>Cucurbiteae</taxon>
        <taxon>Cucurbita</taxon>
    </lineage>
</organism>
<dbReference type="PANTHER" id="PTHR11017:SF527">
    <property type="entry name" value="TMV RESISTANCE PROTEIN N-LIKE"/>
    <property type="match status" value="1"/>
</dbReference>
<evidence type="ECO:0000259" key="3">
    <source>
        <dbReference type="Pfam" id="PF20160"/>
    </source>
</evidence>
<dbReference type="Pfam" id="PF13855">
    <property type="entry name" value="LRR_8"/>
    <property type="match status" value="1"/>
</dbReference>
<dbReference type="KEGG" id="cmos:111438903"/>
<dbReference type="PANTHER" id="PTHR11017">
    <property type="entry name" value="LEUCINE-RICH REPEAT-CONTAINING PROTEIN"/>
    <property type="match status" value="1"/>
</dbReference>
<keyword evidence="4" id="KW-1185">Reference proteome</keyword>
<dbReference type="InterPro" id="IPR032675">
    <property type="entry name" value="LRR_dom_sf"/>
</dbReference>
<reference evidence="5" key="1">
    <citation type="submission" date="2025-08" db="UniProtKB">
        <authorList>
            <consortium name="RefSeq"/>
        </authorList>
    </citation>
    <scope>IDENTIFICATION</scope>
    <source>
        <tissue evidence="5">Young leaves</tissue>
    </source>
</reference>
<evidence type="ECO:0000256" key="2">
    <source>
        <dbReference type="ARBA" id="ARBA00022737"/>
    </source>
</evidence>